<feature type="region of interest" description="Disordered" evidence="2">
    <location>
        <begin position="688"/>
        <end position="729"/>
    </location>
</feature>
<reference evidence="5" key="1">
    <citation type="submission" date="2012-12" db="EMBL/GenBank/DDBJ databases">
        <authorList>
            <person name="Hellsten U."/>
            <person name="Grimwood J."/>
            <person name="Chapman J.A."/>
            <person name="Shapiro H."/>
            <person name="Aerts A."/>
            <person name="Otillar R.P."/>
            <person name="Terry A.Y."/>
            <person name="Boore J.L."/>
            <person name="Simakov O."/>
            <person name="Marletaz F."/>
            <person name="Cho S.-J."/>
            <person name="Edsinger-Gonzales E."/>
            <person name="Havlak P."/>
            <person name="Kuo D.-H."/>
            <person name="Larsson T."/>
            <person name="Lv J."/>
            <person name="Arendt D."/>
            <person name="Savage R."/>
            <person name="Osoegawa K."/>
            <person name="de Jong P."/>
            <person name="Lindberg D.R."/>
            <person name="Seaver E.C."/>
            <person name="Weisblat D.A."/>
            <person name="Putnam N.H."/>
            <person name="Grigoriev I.V."/>
            <person name="Rokhsar D.S."/>
        </authorList>
    </citation>
    <scope>NUCLEOTIDE SEQUENCE</scope>
</reference>
<reference evidence="4" key="3">
    <citation type="submission" date="2015-06" db="UniProtKB">
        <authorList>
            <consortium name="EnsemblMetazoa"/>
        </authorList>
    </citation>
    <scope>IDENTIFICATION</scope>
</reference>
<dbReference type="Proteomes" id="UP000015101">
    <property type="component" value="Unassembled WGS sequence"/>
</dbReference>
<dbReference type="EMBL" id="KB096176">
    <property type="protein sequence ID" value="ESO07830.1"/>
    <property type="molecule type" value="Genomic_DNA"/>
</dbReference>
<dbReference type="InParanoid" id="T1FKM2"/>
<dbReference type="HOGENOM" id="CLU_332970_0_0_1"/>
<dbReference type="EMBL" id="AMQM01009252">
    <property type="status" value="NOT_ANNOTATED_CDS"/>
    <property type="molecule type" value="Genomic_DNA"/>
</dbReference>
<name>T1FKM2_HELRO</name>
<feature type="compositionally biased region" description="Acidic residues" evidence="2">
    <location>
        <begin position="472"/>
        <end position="481"/>
    </location>
</feature>
<evidence type="ECO:0000313" key="3">
    <source>
        <dbReference type="EMBL" id="ESO07830.1"/>
    </source>
</evidence>
<dbReference type="EnsemblMetazoa" id="HelroT184119">
    <property type="protein sequence ID" value="HelroP184119"/>
    <property type="gene ID" value="HelroG184119"/>
</dbReference>
<dbReference type="eggNOG" id="KOG4436">
    <property type="taxonomic scope" value="Eukaryota"/>
</dbReference>
<dbReference type="EMBL" id="AMQM01009253">
    <property type="status" value="NOT_ANNOTATED_CDS"/>
    <property type="molecule type" value="Genomic_DNA"/>
</dbReference>
<dbReference type="EMBL" id="AMQM01009254">
    <property type="status" value="NOT_ANNOTATED_CDS"/>
    <property type="molecule type" value="Genomic_DNA"/>
</dbReference>
<dbReference type="AlphaFoldDB" id="T1FKM2"/>
<feature type="coiled-coil region" evidence="1">
    <location>
        <begin position="226"/>
        <end position="288"/>
    </location>
</feature>
<keyword evidence="5" id="KW-1185">Reference proteome</keyword>
<feature type="region of interest" description="Disordered" evidence="2">
    <location>
        <begin position="609"/>
        <end position="673"/>
    </location>
</feature>
<feature type="region of interest" description="Disordered" evidence="2">
    <location>
        <begin position="561"/>
        <end position="581"/>
    </location>
</feature>
<feature type="compositionally biased region" description="Low complexity" evidence="2">
    <location>
        <begin position="117"/>
        <end position="130"/>
    </location>
</feature>
<feature type="region of interest" description="Disordered" evidence="2">
    <location>
        <begin position="751"/>
        <end position="793"/>
    </location>
</feature>
<proteinExistence type="predicted"/>
<feature type="compositionally biased region" description="Low complexity" evidence="2">
    <location>
        <begin position="343"/>
        <end position="365"/>
    </location>
</feature>
<feature type="compositionally biased region" description="Low complexity" evidence="2">
    <location>
        <begin position="508"/>
        <end position="537"/>
    </location>
</feature>
<gene>
    <name evidence="4" type="primary">20209371</name>
    <name evidence="3" type="ORF">HELRODRAFT_184119</name>
</gene>
<feature type="region of interest" description="Disordered" evidence="2">
    <location>
        <begin position="51"/>
        <end position="74"/>
    </location>
</feature>
<sequence>MYFNDHYLDGFEFGLRLRTENRLLRERIDNLEAETASLADRLVQDQVKNIEKHGRQNDDDDNNNSDGSGNDDEATCKRLRGQIEEYVAREISHLASMQDMKMRIAELEKQLQQDPAPSSSSTSSFPSPSGSHHHHHHVVDIRELQQQLVLSKLREAETNSSAKELERKVLELDKYWQTHLALTNSPDPGKTKVQKAKLQLLTEELLSTKLKEAFYINELMGLKVKVVDLETKIHVDERLIRKLEDEVEALKVKLSAYETKEIEYETEIRGLQRQLSKNQTKNEELLAAEKISHRDSSHNKLVSITDIDVKIEDLHQQIIQLKQIKRLRMSAASTPTSDATNCNSHNNDNTTTQHTDDNINNSVNNLSLLSSSSHWNNNMESDSDTEDFERYKLTDCTFSNYQLPSPITARKMFGPDFDLFAAPGTASDAATLKRKSAASSANHSSHNYRCINKNVENGDSSNDFSDKNESCGDGDERDDVDGGVGESKTKAGRLRSLDSLIENERTKSVPVSSSSSSPSSLLLSTSTPSSSSAASDTATSVMMMRIVSLKNQINESMRKNKYNANNDDDEDNGDNNHHHHHRRYYHDHHQNLHSNNSLDLSVEFKPDVESSPLLTRPTGSNDINSIINNYNDDNNNNGNSTSGNKHNNKITSNDENDCDKKDDNNNTNNNFKDSAIDVSELLVDRNATNNNSVNNNTNDDLNYNKNNNNNIKSSKNNNSNNNNNGIIVNGLPTPTGTKMFPPAFIPDLLISNNTNNNNTNSNNKNNNSENNKNKNGNINNVKTSTTSSSFSSSPFHSPLIAGLDLPDTSLFEEKVNLDSNAGVIKMQDFKKLHEHFESRLLEDKKDRHLSSSLDVLSVV</sequence>
<evidence type="ECO:0000313" key="4">
    <source>
        <dbReference type="EnsemblMetazoa" id="HelroP184119"/>
    </source>
</evidence>
<feature type="region of interest" description="Disordered" evidence="2">
    <location>
        <begin position="332"/>
        <end position="365"/>
    </location>
</feature>
<organism evidence="4 5">
    <name type="scientific">Helobdella robusta</name>
    <name type="common">Californian leech</name>
    <dbReference type="NCBI Taxonomy" id="6412"/>
    <lineage>
        <taxon>Eukaryota</taxon>
        <taxon>Metazoa</taxon>
        <taxon>Spiralia</taxon>
        <taxon>Lophotrochozoa</taxon>
        <taxon>Annelida</taxon>
        <taxon>Clitellata</taxon>
        <taxon>Hirudinea</taxon>
        <taxon>Rhynchobdellida</taxon>
        <taxon>Glossiphoniidae</taxon>
        <taxon>Helobdella</taxon>
    </lineage>
</organism>
<evidence type="ECO:0000256" key="1">
    <source>
        <dbReference type="SAM" id="Coils"/>
    </source>
</evidence>
<accession>T1FKM2</accession>
<keyword evidence="1" id="KW-0175">Coiled coil</keyword>
<feature type="region of interest" description="Disordered" evidence="2">
    <location>
        <begin position="109"/>
        <end position="137"/>
    </location>
</feature>
<protein>
    <submittedName>
        <fullName evidence="3 4">Uncharacterized protein</fullName>
    </submittedName>
</protein>
<feature type="compositionally biased region" description="Polar residues" evidence="2">
    <location>
        <begin position="332"/>
        <end position="342"/>
    </location>
</feature>
<dbReference type="GeneID" id="20209371"/>
<feature type="coiled-coil region" evidence="1">
    <location>
        <begin position="14"/>
        <end position="41"/>
    </location>
</feature>
<dbReference type="CTD" id="20209371"/>
<dbReference type="KEGG" id="hro:HELRODRAFT_184119"/>
<feature type="compositionally biased region" description="Acidic residues" evidence="2">
    <location>
        <begin position="58"/>
        <end position="73"/>
    </location>
</feature>
<evidence type="ECO:0000313" key="5">
    <source>
        <dbReference type="Proteomes" id="UP000015101"/>
    </source>
</evidence>
<feature type="compositionally biased region" description="Low complexity" evidence="2">
    <location>
        <begin position="619"/>
        <end position="645"/>
    </location>
</feature>
<dbReference type="RefSeq" id="XP_009014073.1">
    <property type="nucleotide sequence ID" value="XM_009015825.1"/>
</dbReference>
<reference evidence="3 5" key="2">
    <citation type="journal article" date="2013" name="Nature">
        <title>Insights into bilaterian evolution from three spiralian genomes.</title>
        <authorList>
            <person name="Simakov O."/>
            <person name="Marletaz F."/>
            <person name="Cho S.J."/>
            <person name="Edsinger-Gonzales E."/>
            <person name="Havlak P."/>
            <person name="Hellsten U."/>
            <person name="Kuo D.H."/>
            <person name="Larsson T."/>
            <person name="Lv J."/>
            <person name="Arendt D."/>
            <person name="Savage R."/>
            <person name="Osoegawa K."/>
            <person name="de Jong P."/>
            <person name="Grimwood J."/>
            <person name="Chapman J.A."/>
            <person name="Shapiro H."/>
            <person name="Aerts A."/>
            <person name="Otillar R.P."/>
            <person name="Terry A.Y."/>
            <person name="Boore J.L."/>
            <person name="Grigoriev I.V."/>
            <person name="Lindberg D.R."/>
            <person name="Seaver E.C."/>
            <person name="Weisblat D.A."/>
            <person name="Putnam N.H."/>
            <person name="Rokhsar D.S."/>
        </authorList>
    </citation>
    <scope>NUCLEOTIDE SEQUENCE</scope>
</reference>
<evidence type="ECO:0000256" key="2">
    <source>
        <dbReference type="SAM" id="MobiDB-lite"/>
    </source>
</evidence>
<feature type="compositionally biased region" description="Polar residues" evidence="2">
    <location>
        <begin position="454"/>
        <end position="463"/>
    </location>
</feature>
<feature type="region of interest" description="Disordered" evidence="2">
    <location>
        <begin position="452"/>
        <end position="537"/>
    </location>
</feature>